<protein>
    <recommendedName>
        <fullName evidence="3">Transcriptional regulator, AbiEi antitoxin, Type IV TA system</fullName>
    </recommendedName>
</protein>
<dbReference type="EMBL" id="JADIMU010000009">
    <property type="protein sequence ID" value="MBO8442368.1"/>
    <property type="molecule type" value="Genomic_DNA"/>
</dbReference>
<gene>
    <name evidence="1" type="ORF">IAC42_01205</name>
</gene>
<evidence type="ECO:0008006" key="3">
    <source>
        <dbReference type="Google" id="ProtNLM"/>
    </source>
</evidence>
<reference evidence="1" key="2">
    <citation type="journal article" date="2021" name="PeerJ">
        <title>Extensive microbial diversity within the chicken gut microbiome revealed by metagenomics and culture.</title>
        <authorList>
            <person name="Gilroy R."/>
            <person name="Ravi A."/>
            <person name="Getino M."/>
            <person name="Pursley I."/>
            <person name="Horton D.L."/>
            <person name="Alikhan N.F."/>
            <person name="Baker D."/>
            <person name="Gharbi K."/>
            <person name="Hall N."/>
            <person name="Watson M."/>
            <person name="Adriaenssens E.M."/>
            <person name="Foster-Nyarko E."/>
            <person name="Jarju S."/>
            <person name="Secka A."/>
            <person name="Antonio M."/>
            <person name="Oren A."/>
            <person name="Chaudhuri R.R."/>
            <person name="La Ragione R."/>
            <person name="Hildebrand F."/>
            <person name="Pallen M.J."/>
        </authorList>
    </citation>
    <scope>NUCLEOTIDE SEQUENCE</scope>
    <source>
        <strain evidence="1">11167</strain>
    </source>
</reference>
<evidence type="ECO:0000313" key="2">
    <source>
        <dbReference type="Proteomes" id="UP000823633"/>
    </source>
</evidence>
<accession>A0A9D9HA51</accession>
<name>A0A9D9HA51_9SPIR</name>
<organism evidence="1 2">
    <name type="scientific">Candidatus Aphodenecus pullistercoris</name>
    <dbReference type="NCBI Taxonomy" id="2840669"/>
    <lineage>
        <taxon>Bacteria</taxon>
        <taxon>Pseudomonadati</taxon>
        <taxon>Spirochaetota</taxon>
        <taxon>Spirochaetia</taxon>
        <taxon>Spirochaetales</taxon>
        <taxon>Candidatus Aphodenecus</taxon>
    </lineage>
</organism>
<comment type="caution">
    <text evidence="1">The sequence shown here is derived from an EMBL/GenBank/DDBJ whole genome shotgun (WGS) entry which is preliminary data.</text>
</comment>
<reference evidence="1" key="1">
    <citation type="submission" date="2020-10" db="EMBL/GenBank/DDBJ databases">
        <authorList>
            <person name="Gilroy R."/>
        </authorList>
    </citation>
    <scope>NUCLEOTIDE SEQUENCE</scope>
    <source>
        <strain evidence="1">11167</strain>
    </source>
</reference>
<proteinExistence type="predicted"/>
<sequence length="195" mass="21870">MTFSTSELLLKYASYGDAKGKIRRLVASGGLIPVARGVYENDRATDPIWLAPWICSPSYLSFDYVLHIHDLIPEAVVVYTCATCGKRHSRTCTNAFGTYTFRDVPLQAFAQGVEARTAEGRSCLVASCEKALCDKLYTLSPVRNISSLEALLFEDLRIDEEAFWALNLEDLKALAPLYHSTNLDRLARMIARRRK</sequence>
<dbReference type="Proteomes" id="UP000823633">
    <property type="component" value="Unassembled WGS sequence"/>
</dbReference>
<dbReference type="AlphaFoldDB" id="A0A9D9HA51"/>
<evidence type="ECO:0000313" key="1">
    <source>
        <dbReference type="EMBL" id="MBO8442368.1"/>
    </source>
</evidence>